<keyword evidence="2" id="KW-0460">Magnesium</keyword>
<dbReference type="GO" id="GO:0046872">
    <property type="term" value="F:metal ion binding"/>
    <property type="evidence" value="ECO:0007669"/>
    <property type="project" value="UniProtKB-KW"/>
</dbReference>
<evidence type="ECO:0000313" key="3">
    <source>
        <dbReference type="EMBL" id="RLP77751.1"/>
    </source>
</evidence>
<comment type="caution">
    <text evidence="3">The sequence shown here is derived from an EMBL/GenBank/DDBJ whole genome shotgun (WGS) entry which is preliminary data.</text>
</comment>
<dbReference type="GO" id="GO:0032259">
    <property type="term" value="P:methylation"/>
    <property type="evidence" value="ECO:0007669"/>
    <property type="project" value="UniProtKB-KW"/>
</dbReference>
<organism evidence="3 4">
    <name type="scientific">Xanthobacter tagetidis</name>
    <dbReference type="NCBI Taxonomy" id="60216"/>
    <lineage>
        <taxon>Bacteria</taxon>
        <taxon>Pseudomonadati</taxon>
        <taxon>Pseudomonadota</taxon>
        <taxon>Alphaproteobacteria</taxon>
        <taxon>Hyphomicrobiales</taxon>
        <taxon>Xanthobacteraceae</taxon>
        <taxon>Xanthobacter</taxon>
    </lineage>
</organism>
<dbReference type="Pfam" id="PF03492">
    <property type="entry name" value="Methyltransf_7"/>
    <property type="match status" value="1"/>
</dbReference>
<dbReference type="AlphaFoldDB" id="A0A3L7ADM7"/>
<keyword evidence="4" id="KW-1185">Reference proteome</keyword>
<dbReference type="PANTHER" id="PTHR31009">
    <property type="entry name" value="S-ADENOSYL-L-METHIONINE:CARBOXYL METHYLTRANSFERASE FAMILY PROTEIN"/>
    <property type="match status" value="1"/>
</dbReference>
<name>A0A3L7ADM7_9HYPH</name>
<keyword evidence="3" id="KW-0808">Transferase</keyword>
<dbReference type="InterPro" id="IPR005299">
    <property type="entry name" value="MeTrfase_7"/>
</dbReference>
<dbReference type="GO" id="GO:0008168">
    <property type="term" value="F:methyltransferase activity"/>
    <property type="evidence" value="ECO:0007669"/>
    <property type="project" value="UniProtKB-KW"/>
</dbReference>
<dbReference type="InterPro" id="IPR042086">
    <property type="entry name" value="MeTrfase_capping"/>
</dbReference>
<accession>A0A3L7ADM7</accession>
<dbReference type="InterPro" id="IPR029063">
    <property type="entry name" value="SAM-dependent_MTases_sf"/>
</dbReference>
<gene>
    <name evidence="3" type="ORF">D9R14_13745</name>
</gene>
<sequence length="348" mass="36014">MPAAMEGHGAYNRGSRVQGASSAPALGLLEAAAQAAPLPDPPAPLVIADYGASQGRNSLAPIGSALAELRRRAGPDRAVSVVHTDLPGNDFSALFETLESDPASYLKGDGAVFPSAVGRSFFGQILPGSSVHLGWSSWAVQWLSRVPAPIPDQVQVAFSRDAAARAAFAAQAAADWRAFLQARGAELAPGGRLVVLAMATDDASDFGYGAQVATLYAALEDMAARGAITAAELGRMAIPTYGRTRAEFSAPFAGGRFAGLRLEGLDVFHGFDHVFADFSADGDARAFGAKWAGFSRASVFPTLAAELGADADRAARFMDALEQDAAARLAAAPAPTVIPLAEMTLVRD</sequence>
<protein>
    <submittedName>
        <fullName evidence="3">SAM-dependent methyltransferase</fullName>
    </submittedName>
</protein>
<keyword evidence="1" id="KW-0479">Metal-binding</keyword>
<reference evidence="3 4" key="1">
    <citation type="submission" date="2018-10" db="EMBL/GenBank/DDBJ databases">
        <title>Xanthobacter tagetidis genome sequencing and assembly.</title>
        <authorList>
            <person name="Maclea K.S."/>
            <person name="Goen A.E."/>
            <person name="Fatima S.A."/>
        </authorList>
    </citation>
    <scope>NUCLEOTIDE SEQUENCE [LARGE SCALE GENOMIC DNA]</scope>
    <source>
        <strain evidence="3 4">ATCC 700314</strain>
    </source>
</reference>
<evidence type="ECO:0000256" key="1">
    <source>
        <dbReference type="ARBA" id="ARBA00022723"/>
    </source>
</evidence>
<evidence type="ECO:0000313" key="4">
    <source>
        <dbReference type="Proteomes" id="UP000269692"/>
    </source>
</evidence>
<dbReference type="Gene3D" id="1.10.1200.270">
    <property type="entry name" value="Methyltransferase, alpha-helical capping domain"/>
    <property type="match status" value="1"/>
</dbReference>
<dbReference type="SUPFAM" id="SSF53335">
    <property type="entry name" value="S-adenosyl-L-methionine-dependent methyltransferases"/>
    <property type="match status" value="1"/>
</dbReference>
<proteinExistence type="predicted"/>
<keyword evidence="3" id="KW-0489">Methyltransferase</keyword>
<dbReference type="OrthoDB" id="465670at2"/>
<dbReference type="EMBL" id="RCTF01000010">
    <property type="protein sequence ID" value="RLP77751.1"/>
    <property type="molecule type" value="Genomic_DNA"/>
</dbReference>
<dbReference type="Gene3D" id="3.40.50.150">
    <property type="entry name" value="Vaccinia Virus protein VP39"/>
    <property type="match status" value="1"/>
</dbReference>
<dbReference type="Proteomes" id="UP000269692">
    <property type="component" value="Unassembled WGS sequence"/>
</dbReference>
<evidence type="ECO:0000256" key="2">
    <source>
        <dbReference type="ARBA" id="ARBA00022842"/>
    </source>
</evidence>